<dbReference type="InterPro" id="IPR021147">
    <property type="entry name" value="DUF697"/>
</dbReference>
<reference evidence="10" key="1">
    <citation type="journal article" date="2021" name="Front. Microbiol.">
        <title>Comprehensive Comparative Genomics and Phenotyping of Methylobacterium Species.</title>
        <authorList>
            <person name="Alessa O."/>
            <person name="Ogura Y."/>
            <person name="Fujitani Y."/>
            <person name="Takami H."/>
            <person name="Hayashi T."/>
            <person name="Sahin N."/>
            <person name="Tani A."/>
        </authorList>
    </citation>
    <scope>NUCLEOTIDE SEQUENCE</scope>
    <source>
        <strain evidence="10">KCTC 52305</strain>
    </source>
</reference>
<reference evidence="10" key="2">
    <citation type="submission" date="2021-08" db="EMBL/GenBank/DDBJ databases">
        <authorList>
            <person name="Tani A."/>
            <person name="Ola A."/>
            <person name="Ogura Y."/>
            <person name="Katsura K."/>
            <person name="Hayashi T."/>
        </authorList>
    </citation>
    <scope>NUCLEOTIDE SEQUENCE</scope>
    <source>
        <strain evidence="10">KCTC 52305</strain>
    </source>
</reference>
<evidence type="ECO:0000256" key="4">
    <source>
        <dbReference type="ARBA" id="ARBA00022519"/>
    </source>
</evidence>
<comment type="subcellular location">
    <subcellularLocation>
        <location evidence="1">Cell inner membrane</location>
        <topology evidence="1">Multi-pass membrane protein</topology>
    </subcellularLocation>
</comment>
<dbReference type="Proteomes" id="UP001055167">
    <property type="component" value="Unassembled WGS sequence"/>
</dbReference>
<dbReference type="EMBL" id="BPQH01000019">
    <property type="protein sequence ID" value="GJD52384.1"/>
    <property type="molecule type" value="Genomic_DNA"/>
</dbReference>
<dbReference type="InterPro" id="IPR006507">
    <property type="entry name" value="UPF0283"/>
</dbReference>
<evidence type="ECO:0000256" key="9">
    <source>
        <dbReference type="SAM" id="Phobius"/>
    </source>
</evidence>
<evidence type="ECO:0000256" key="2">
    <source>
        <dbReference type="ARBA" id="ARBA00008255"/>
    </source>
</evidence>
<feature type="transmembrane region" description="Helical" evidence="9">
    <location>
        <begin position="70"/>
        <end position="87"/>
    </location>
</feature>
<dbReference type="PANTHER" id="PTHR39342">
    <property type="entry name" value="UPF0283 MEMBRANE PROTEIN YCJF"/>
    <property type="match status" value="1"/>
</dbReference>
<organism evidence="10 11">
    <name type="scientific">Methylobacterium crusticola</name>
    <dbReference type="NCBI Taxonomy" id="1697972"/>
    <lineage>
        <taxon>Bacteria</taxon>
        <taxon>Pseudomonadati</taxon>
        <taxon>Pseudomonadota</taxon>
        <taxon>Alphaproteobacteria</taxon>
        <taxon>Hyphomicrobiales</taxon>
        <taxon>Methylobacteriaceae</taxon>
        <taxon>Methylobacterium</taxon>
    </lineage>
</organism>
<gene>
    <name evidence="10" type="ORF">OPKNFCMD_5149</name>
</gene>
<name>A0ABQ4R6F7_9HYPH</name>
<comment type="similarity">
    <text evidence="2">Belongs to the UPF0283 family.</text>
</comment>
<keyword evidence="7 9" id="KW-0472">Membrane</keyword>
<keyword evidence="5 9" id="KW-0812">Transmembrane</keyword>
<evidence type="ECO:0008006" key="12">
    <source>
        <dbReference type="Google" id="ProtNLM"/>
    </source>
</evidence>
<feature type="compositionally biased region" description="Low complexity" evidence="8">
    <location>
        <begin position="13"/>
        <end position="27"/>
    </location>
</feature>
<keyword evidence="11" id="KW-1185">Reference proteome</keyword>
<comment type="caution">
    <text evidence="10">The sequence shown here is derived from an EMBL/GenBank/DDBJ whole genome shotgun (WGS) entry which is preliminary data.</text>
</comment>
<protein>
    <recommendedName>
        <fullName evidence="12">TIGR01620 family protein</fullName>
    </recommendedName>
</protein>
<dbReference type="PANTHER" id="PTHR39342:SF1">
    <property type="entry name" value="UPF0283 MEMBRANE PROTEIN YCJF"/>
    <property type="match status" value="1"/>
</dbReference>
<evidence type="ECO:0000256" key="1">
    <source>
        <dbReference type="ARBA" id="ARBA00004429"/>
    </source>
</evidence>
<evidence type="ECO:0000256" key="5">
    <source>
        <dbReference type="ARBA" id="ARBA00022692"/>
    </source>
</evidence>
<accession>A0ABQ4R6F7</accession>
<keyword evidence="3" id="KW-1003">Cell membrane</keyword>
<evidence type="ECO:0000313" key="11">
    <source>
        <dbReference type="Proteomes" id="UP001055167"/>
    </source>
</evidence>
<evidence type="ECO:0000256" key="8">
    <source>
        <dbReference type="SAM" id="MobiDB-lite"/>
    </source>
</evidence>
<evidence type="ECO:0000256" key="7">
    <source>
        <dbReference type="ARBA" id="ARBA00023136"/>
    </source>
</evidence>
<dbReference type="Pfam" id="PF05128">
    <property type="entry name" value="DUF697"/>
    <property type="match status" value="1"/>
</dbReference>
<evidence type="ECO:0000256" key="6">
    <source>
        <dbReference type="ARBA" id="ARBA00022989"/>
    </source>
</evidence>
<dbReference type="NCBIfam" id="TIGR01620">
    <property type="entry name" value="hyp_HI0043"/>
    <property type="match status" value="1"/>
</dbReference>
<sequence length="346" mass="35139">MTQSPQPRAFRLPPAGAAAGDAAADPAAPGAETALPAGVRVVDEPFEIVEAADGVPVPVAPRRRAPWSTLLLSALGGLASLAVGLGIERLVAALFAAAPWLGAVALALLALAGVALAAIVWREVAGVLRERRIETIRAAALEALASRDHSAAKAVVRDLSGLYAARPGVAAARGRLDALGDQILDVEDRIGIAETELLAPLDRAAKGAIADAAKQVSAVTALSPRAIVDVAFVLFAAARLLRRIAATYGGRPGFFGFLRLARAALAHLAVTGGVAVGDSLVQQVLGLGVAARISAKLGEGVLNGLMTARFGLAALAVCRPLPFTREPVPRLGDVAGELLRGGEAEG</sequence>
<keyword evidence="4" id="KW-0997">Cell inner membrane</keyword>
<dbReference type="RefSeq" id="WP_128566275.1">
    <property type="nucleotide sequence ID" value="NZ_BPQH01000019.1"/>
</dbReference>
<keyword evidence="6 9" id="KW-1133">Transmembrane helix</keyword>
<evidence type="ECO:0000313" key="10">
    <source>
        <dbReference type="EMBL" id="GJD52384.1"/>
    </source>
</evidence>
<proteinExistence type="inferred from homology"/>
<feature type="region of interest" description="Disordered" evidence="8">
    <location>
        <begin position="1"/>
        <end position="27"/>
    </location>
</feature>
<evidence type="ECO:0000256" key="3">
    <source>
        <dbReference type="ARBA" id="ARBA00022475"/>
    </source>
</evidence>
<feature type="transmembrane region" description="Helical" evidence="9">
    <location>
        <begin position="93"/>
        <end position="121"/>
    </location>
</feature>